<evidence type="ECO:0008006" key="16">
    <source>
        <dbReference type="Google" id="ProtNLM"/>
    </source>
</evidence>
<evidence type="ECO:0000256" key="13">
    <source>
        <dbReference type="SAM" id="Phobius"/>
    </source>
</evidence>
<dbReference type="InterPro" id="IPR002401">
    <property type="entry name" value="Cyt_P450_E_grp-I"/>
</dbReference>
<evidence type="ECO:0000256" key="2">
    <source>
        <dbReference type="ARBA" id="ARBA00010617"/>
    </source>
</evidence>
<comment type="cofactor">
    <cofactor evidence="11">
        <name>heme</name>
        <dbReference type="ChEBI" id="CHEBI:30413"/>
    </cofactor>
</comment>
<evidence type="ECO:0000313" key="15">
    <source>
        <dbReference type="Proteomes" id="UP000091857"/>
    </source>
</evidence>
<organism evidence="14 15">
    <name type="scientific">Manihot esculenta</name>
    <name type="common">Cassava</name>
    <name type="synonym">Jatropha manihot</name>
    <dbReference type="NCBI Taxonomy" id="3983"/>
    <lineage>
        <taxon>Eukaryota</taxon>
        <taxon>Viridiplantae</taxon>
        <taxon>Streptophyta</taxon>
        <taxon>Embryophyta</taxon>
        <taxon>Tracheophyta</taxon>
        <taxon>Spermatophyta</taxon>
        <taxon>Magnoliopsida</taxon>
        <taxon>eudicotyledons</taxon>
        <taxon>Gunneridae</taxon>
        <taxon>Pentapetalae</taxon>
        <taxon>rosids</taxon>
        <taxon>fabids</taxon>
        <taxon>Malpighiales</taxon>
        <taxon>Euphorbiaceae</taxon>
        <taxon>Crotonoideae</taxon>
        <taxon>Manihoteae</taxon>
        <taxon>Manihot</taxon>
    </lineage>
</organism>
<dbReference type="EMBL" id="CM004402">
    <property type="protein sequence ID" value="OAY26816.1"/>
    <property type="molecule type" value="Genomic_DNA"/>
</dbReference>
<dbReference type="Proteomes" id="UP000091857">
    <property type="component" value="Chromosome 16"/>
</dbReference>
<dbReference type="OMA" id="HPQASFM"/>
<dbReference type="Gramene" id="Manes.16G076900.1.v8.1">
    <property type="protein sequence ID" value="Manes.16G076900.1.v8.1.CDS"/>
    <property type="gene ID" value="Manes.16G076900.v8.1"/>
</dbReference>
<keyword evidence="3 11" id="KW-0349">Heme</keyword>
<keyword evidence="6 13" id="KW-1133">Transmembrane helix</keyword>
<keyword evidence="5 11" id="KW-0479">Metal-binding</keyword>
<evidence type="ECO:0000256" key="12">
    <source>
        <dbReference type="RuleBase" id="RU000461"/>
    </source>
</evidence>
<dbReference type="AlphaFoldDB" id="A0A2C9UAS4"/>
<proteinExistence type="inferred from homology"/>
<keyword evidence="4 13" id="KW-0812">Transmembrane</keyword>
<keyword evidence="15" id="KW-1185">Reference proteome</keyword>
<dbReference type="GO" id="GO:0016705">
    <property type="term" value="F:oxidoreductase activity, acting on paired donors, with incorporation or reduction of molecular oxygen"/>
    <property type="evidence" value="ECO:0007669"/>
    <property type="project" value="InterPro"/>
</dbReference>
<dbReference type="PANTHER" id="PTHR24282:SF208">
    <property type="entry name" value="CYTOCHROME P450"/>
    <property type="match status" value="1"/>
</dbReference>
<dbReference type="PROSITE" id="PS00086">
    <property type="entry name" value="CYTOCHROME_P450"/>
    <property type="match status" value="1"/>
</dbReference>
<sequence length="517" mass="58748">MELSHLLLRILPSLSLVGLVSFILYLFKTVFLSSYSAKKKLRMQGISGPSPSFINGNLPEMQQIQSKAEKDLVFPTHDQIVAQDYTSIVFPYFDHWRKVYGPIYTYSTGFKQHLYVTDPEVVKEMNQCNTLDLGKPPYVTKRFAPMFGNGIMRSNGHFWALQRKIVAPEFFMAKVKSMVGLMVESTQPLLREWEQRIEAQGGFQAEITVDDDLKGLSANVIARTCFGSSYFKGNQIFSKLRTLHKALTHQGTLFGFTYFRKNNKEIRSLEREIESLIWETVQDRQKQSSIEKDLMQLILEEAVNDTNSGKLSPRNFIVDNCKGLYFAGHDTTAISASWVLMLLALHPEWQARIRAEVAQFCNDGSVDANSVSNFKTVTMVIQEALRLFPPAGFVVRETLEEVRIGNITIPKGVCTWTLISTLHRDPTIWGPDANKFRPERFADGISKACKFSQAYIPFGLGTRLCVGRNFAMMELKIVISFIVSKFKFSLSPNYVHSPVFRMLVEPNNGVQLIIQKV</sequence>
<evidence type="ECO:0000256" key="4">
    <source>
        <dbReference type="ARBA" id="ARBA00022692"/>
    </source>
</evidence>
<dbReference type="Pfam" id="PF00067">
    <property type="entry name" value="p450"/>
    <property type="match status" value="1"/>
</dbReference>
<evidence type="ECO:0000256" key="1">
    <source>
        <dbReference type="ARBA" id="ARBA00004167"/>
    </source>
</evidence>
<keyword evidence="8 11" id="KW-0408">Iron</keyword>
<dbReference type="InterPro" id="IPR017972">
    <property type="entry name" value="Cyt_P450_CS"/>
</dbReference>
<comment type="caution">
    <text evidence="14">The sequence shown here is derived from an EMBL/GenBank/DDBJ whole genome shotgun (WGS) entry which is preliminary data.</text>
</comment>
<keyword evidence="10 13" id="KW-0472">Membrane</keyword>
<evidence type="ECO:0000256" key="6">
    <source>
        <dbReference type="ARBA" id="ARBA00022989"/>
    </source>
</evidence>
<feature type="binding site" description="axial binding residue" evidence="11">
    <location>
        <position position="465"/>
    </location>
    <ligand>
        <name>heme</name>
        <dbReference type="ChEBI" id="CHEBI:30413"/>
    </ligand>
    <ligandPart>
        <name>Fe</name>
        <dbReference type="ChEBI" id="CHEBI:18248"/>
    </ligandPart>
</feature>
<name>A0A2C9UAS4_MANES</name>
<dbReference type="PRINTS" id="PR00385">
    <property type="entry name" value="P450"/>
</dbReference>
<gene>
    <name evidence="14" type="ORF">MANES_16G076900v8</name>
</gene>
<evidence type="ECO:0000313" key="14">
    <source>
        <dbReference type="EMBL" id="OAY26816.1"/>
    </source>
</evidence>
<dbReference type="PRINTS" id="PR00463">
    <property type="entry name" value="EP450I"/>
</dbReference>
<dbReference type="InterPro" id="IPR036396">
    <property type="entry name" value="Cyt_P450_sf"/>
</dbReference>
<dbReference type="PANTHER" id="PTHR24282">
    <property type="entry name" value="CYTOCHROME P450 FAMILY MEMBER"/>
    <property type="match status" value="1"/>
</dbReference>
<evidence type="ECO:0000256" key="8">
    <source>
        <dbReference type="ARBA" id="ARBA00023004"/>
    </source>
</evidence>
<dbReference type="GO" id="GO:0016020">
    <property type="term" value="C:membrane"/>
    <property type="evidence" value="ECO:0007669"/>
    <property type="project" value="UniProtKB-SubCell"/>
</dbReference>
<protein>
    <recommendedName>
        <fullName evidence="16">Cytochrome P450</fullName>
    </recommendedName>
</protein>
<reference evidence="15" key="1">
    <citation type="journal article" date="2016" name="Nat. Biotechnol.">
        <title>Sequencing wild and cultivated cassava and related species reveals extensive interspecific hybridization and genetic diversity.</title>
        <authorList>
            <person name="Bredeson J.V."/>
            <person name="Lyons J.B."/>
            <person name="Prochnik S.E."/>
            <person name="Wu G.A."/>
            <person name="Ha C.M."/>
            <person name="Edsinger-Gonzales E."/>
            <person name="Grimwood J."/>
            <person name="Schmutz J."/>
            <person name="Rabbi I.Y."/>
            <person name="Egesi C."/>
            <person name="Nauluvula P."/>
            <person name="Lebot V."/>
            <person name="Ndunguru J."/>
            <person name="Mkamilo G."/>
            <person name="Bart R.S."/>
            <person name="Setter T.L."/>
            <person name="Gleadow R.M."/>
            <person name="Kulakow P."/>
            <person name="Ferguson M.E."/>
            <person name="Rounsley S."/>
            <person name="Rokhsar D.S."/>
        </authorList>
    </citation>
    <scope>NUCLEOTIDE SEQUENCE [LARGE SCALE GENOMIC DNA]</scope>
    <source>
        <strain evidence="15">cv. AM560-2</strain>
    </source>
</reference>
<dbReference type="GO" id="GO:0004497">
    <property type="term" value="F:monooxygenase activity"/>
    <property type="evidence" value="ECO:0000318"/>
    <property type="project" value="GO_Central"/>
</dbReference>
<evidence type="ECO:0000256" key="11">
    <source>
        <dbReference type="PIRSR" id="PIRSR602401-1"/>
    </source>
</evidence>
<comment type="subcellular location">
    <subcellularLocation>
        <location evidence="1">Membrane</location>
        <topology evidence="1">Single-pass membrane protein</topology>
    </subcellularLocation>
</comment>
<evidence type="ECO:0000256" key="9">
    <source>
        <dbReference type="ARBA" id="ARBA00023033"/>
    </source>
</evidence>
<accession>A0A2C9UAS4</accession>
<dbReference type="GO" id="GO:0005506">
    <property type="term" value="F:iron ion binding"/>
    <property type="evidence" value="ECO:0007669"/>
    <property type="project" value="InterPro"/>
</dbReference>
<dbReference type="OrthoDB" id="1470350at2759"/>
<dbReference type="InterPro" id="IPR050665">
    <property type="entry name" value="Cytochrome_P450_Monooxygen"/>
</dbReference>
<dbReference type="Gene3D" id="1.10.630.10">
    <property type="entry name" value="Cytochrome P450"/>
    <property type="match status" value="1"/>
</dbReference>
<dbReference type="STRING" id="3983.A0A2C9UAS4"/>
<dbReference type="SUPFAM" id="SSF48264">
    <property type="entry name" value="Cytochrome P450"/>
    <property type="match status" value="1"/>
</dbReference>
<feature type="transmembrane region" description="Helical" evidence="13">
    <location>
        <begin position="6"/>
        <end position="27"/>
    </location>
</feature>
<evidence type="ECO:0000256" key="3">
    <source>
        <dbReference type="ARBA" id="ARBA00022617"/>
    </source>
</evidence>
<keyword evidence="9 12" id="KW-0503">Monooxygenase</keyword>
<dbReference type="InterPro" id="IPR001128">
    <property type="entry name" value="Cyt_P450"/>
</dbReference>
<evidence type="ECO:0000256" key="7">
    <source>
        <dbReference type="ARBA" id="ARBA00023002"/>
    </source>
</evidence>
<evidence type="ECO:0000256" key="5">
    <source>
        <dbReference type="ARBA" id="ARBA00022723"/>
    </source>
</evidence>
<comment type="similarity">
    <text evidence="2 12">Belongs to the cytochrome P450 family.</text>
</comment>
<evidence type="ECO:0000256" key="10">
    <source>
        <dbReference type="ARBA" id="ARBA00023136"/>
    </source>
</evidence>
<keyword evidence="7 12" id="KW-0560">Oxidoreductase</keyword>
<dbReference type="GO" id="GO:0020037">
    <property type="term" value="F:heme binding"/>
    <property type="evidence" value="ECO:0007669"/>
    <property type="project" value="InterPro"/>
</dbReference>